<evidence type="ECO:0000313" key="1">
    <source>
        <dbReference type="EMBL" id="KAH9384401.1"/>
    </source>
</evidence>
<accession>A0A9J6HBU7</accession>
<protein>
    <submittedName>
        <fullName evidence="1">Uncharacterized protein</fullName>
    </submittedName>
</protein>
<dbReference type="Proteomes" id="UP000821853">
    <property type="component" value="Unassembled WGS sequence"/>
</dbReference>
<name>A0A9J6HBU7_HAELO</name>
<dbReference type="AlphaFoldDB" id="A0A9J6HBU7"/>
<organism evidence="1 2">
    <name type="scientific">Haemaphysalis longicornis</name>
    <name type="common">Bush tick</name>
    <dbReference type="NCBI Taxonomy" id="44386"/>
    <lineage>
        <taxon>Eukaryota</taxon>
        <taxon>Metazoa</taxon>
        <taxon>Ecdysozoa</taxon>
        <taxon>Arthropoda</taxon>
        <taxon>Chelicerata</taxon>
        <taxon>Arachnida</taxon>
        <taxon>Acari</taxon>
        <taxon>Parasitiformes</taxon>
        <taxon>Ixodida</taxon>
        <taxon>Ixodoidea</taxon>
        <taxon>Ixodidae</taxon>
        <taxon>Haemaphysalinae</taxon>
        <taxon>Haemaphysalis</taxon>
    </lineage>
</organism>
<dbReference type="OrthoDB" id="6493628at2759"/>
<comment type="caution">
    <text evidence="1">The sequence shown here is derived from an EMBL/GenBank/DDBJ whole genome shotgun (WGS) entry which is preliminary data.</text>
</comment>
<gene>
    <name evidence="1" type="ORF">HPB48_026408</name>
</gene>
<sequence length="136" mass="14756">MVGFFKVFKCGALPPCAGVPGPFQEHHKYLQQAVLQLHRGQKIRTSQLQHLKSHVGGPNDASVWLLLSKLALCGDIGQGKFALGYWKQQWEGELGPDASTETLNHVLAVLRKVSRQLPPSACAGAALATWRPSCSS</sequence>
<evidence type="ECO:0000313" key="2">
    <source>
        <dbReference type="Proteomes" id="UP000821853"/>
    </source>
</evidence>
<dbReference type="VEuPathDB" id="VectorBase:HLOH_064261"/>
<proteinExistence type="predicted"/>
<keyword evidence="2" id="KW-1185">Reference proteome</keyword>
<dbReference type="EMBL" id="JABSTR010002287">
    <property type="protein sequence ID" value="KAH9384401.1"/>
    <property type="molecule type" value="Genomic_DNA"/>
</dbReference>
<reference evidence="1 2" key="1">
    <citation type="journal article" date="2020" name="Cell">
        <title>Large-Scale Comparative Analyses of Tick Genomes Elucidate Their Genetic Diversity and Vector Capacities.</title>
        <authorList>
            <consortium name="Tick Genome and Microbiome Consortium (TIGMIC)"/>
            <person name="Jia N."/>
            <person name="Wang J."/>
            <person name="Shi W."/>
            <person name="Du L."/>
            <person name="Sun Y."/>
            <person name="Zhan W."/>
            <person name="Jiang J.F."/>
            <person name="Wang Q."/>
            <person name="Zhang B."/>
            <person name="Ji P."/>
            <person name="Bell-Sakyi L."/>
            <person name="Cui X.M."/>
            <person name="Yuan T.T."/>
            <person name="Jiang B.G."/>
            <person name="Yang W.F."/>
            <person name="Lam T.T."/>
            <person name="Chang Q.C."/>
            <person name="Ding S.J."/>
            <person name="Wang X.J."/>
            <person name="Zhu J.G."/>
            <person name="Ruan X.D."/>
            <person name="Zhao L."/>
            <person name="Wei J.T."/>
            <person name="Ye R.Z."/>
            <person name="Que T.C."/>
            <person name="Du C.H."/>
            <person name="Zhou Y.H."/>
            <person name="Cheng J.X."/>
            <person name="Dai P.F."/>
            <person name="Guo W.B."/>
            <person name="Han X.H."/>
            <person name="Huang E.J."/>
            <person name="Li L.F."/>
            <person name="Wei W."/>
            <person name="Gao Y.C."/>
            <person name="Liu J.Z."/>
            <person name="Shao H.Z."/>
            <person name="Wang X."/>
            <person name="Wang C.C."/>
            <person name="Yang T.C."/>
            <person name="Huo Q.B."/>
            <person name="Li W."/>
            <person name="Chen H.Y."/>
            <person name="Chen S.E."/>
            <person name="Zhou L.G."/>
            <person name="Ni X.B."/>
            <person name="Tian J.H."/>
            <person name="Sheng Y."/>
            <person name="Liu T."/>
            <person name="Pan Y.S."/>
            <person name="Xia L.Y."/>
            <person name="Li J."/>
            <person name="Zhao F."/>
            <person name="Cao W.C."/>
        </authorList>
    </citation>
    <scope>NUCLEOTIDE SEQUENCE [LARGE SCALE GENOMIC DNA]</scope>
    <source>
        <strain evidence="1">HaeL-2018</strain>
    </source>
</reference>